<sequence length="106" mass="11978">MQGDEARVLLGFPPYSRPTLSQVKAACRKKVWVSHSDIFPFHKKPCLEFGFKLVSIGVPSRQFSRFLVFLASSRLFNVLFLLDAVSQTLVSVSACLLMALFIYISY</sequence>
<dbReference type="GO" id="GO:0005737">
    <property type="term" value="C:cytoplasm"/>
    <property type="evidence" value="ECO:0000318"/>
    <property type="project" value="GO_Central"/>
</dbReference>
<organism evidence="2">
    <name type="scientific">Manihot esculenta</name>
    <name type="common">Cassava</name>
    <name type="synonym">Jatropha manihot</name>
    <dbReference type="NCBI Taxonomy" id="3983"/>
    <lineage>
        <taxon>Eukaryota</taxon>
        <taxon>Viridiplantae</taxon>
        <taxon>Streptophyta</taxon>
        <taxon>Embryophyta</taxon>
        <taxon>Tracheophyta</taxon>
        <taxon>Spermatophyta</taxon>
        <taxon>Magnoliopsida</taxon>
        <taxon>eudicotyledons</taxon>
        <taxon>Gunneridae</taxon>
        <taxon>Pentapetalae</taxon>
        <taxon>rosids</taxon>
        <taxon>fabids</taxon>
        <taxon>Malpighiales</taxon>
        <taxon>Euphorbiaceae</taxon>
        <taxon>Crotonoideae</taxon>
        <taxon>Manihoteae</taxon>
        <taxon>Manihot</taxon>
    </lineage>
</organism>
<dbReference type="GO" id="GO:0051087">
    <property type="term" value="F:protein-folding chaperone binding"/>
    <property type="evidence" value="ECO:0000318"/>
    <property type="project" value="GO_Central"/>
</dbReference>
<dbReference type="EMBL" id="CM004387">
    <property type="protein sequence ID" value="OAY61994.1"/>
    <property type="molecule type" value="Genomic_DNA"/>
</dbReference>
<name>A0A2C9WNK2_MANES</name>
<reference evidence="2" key="1">
    <citation type="submission" date="2016-02" db="EMBL/GenBank/DDBJ databases">
        <title>WGS assembly of Manihot esculenta.</title>
        <authorList>
            <person name="Bredeson J.V."/>
            <person name="Prochnik S.E."/>
            <person name="Lyons J.B."/>
            <person name="Schmutz J."/>
            <person name="Grimwood J."/>
            <person name="Vrebalov J."/>
            <person name="Bart R.S."/>
            <person name="Amuge T."/>
            <person name="Ferguson M.E."/>
            <person name="Green R."/>
            <person name="Putnam N."/>
            <person name="Stites J."/>
            <person name="Rounsley S."/>
            <person name="Rokhsar D.S."/>
        </authorList>
    </citation>
    <scope>NUCLEOTIDE SEQUENCE [LARGE SCALE GENOMIC DNA]</scope>
    <source>
        <tissue evidence="2">Leaf</tissue>
    </source>
</reference>
<keyword evidence="1" id="KW-1133">Transmembrane helix</keyword>
<dbReference type="AlphaFoldDB" id="A0A2C9WNK2"/>
<evidence type="ECO:0000313" key="2">
    <source>
        <dbReference type="EMBL" id="OAY61994.1"/>
    </source>
</evidence>
<keyword evidence="1" id="KW-0472">Membrane</keyword>
<dbReference type="GO" id="GO:0044183">
    <property type="term" value="F:protein folding chaperone"/>
    <property type="evidence" value="ECO:0000318"/>
    <property type="project" value="GO_Central"/>
</dbReference>
<evidence type="ECO:0000256" key="1">
    <source>
        <dbReference type="SAM" id="Phobius"/>
    </source>
</evidence>
<keyword evidence="1" id="KW-0812">Transmembrane</keyword>
<protein>
    <submittedName>
        <fullName evidence="2">Uncharacterized protein</fullName>
    </submittedName>
</protein>
<accession>A0A2C9WNK2</accession>
<proteinExistence type="predicted"/>
<dbReference type="GO" id="GO:0051082">
    <property type="term" value="F:unfolded protein binding"/>
    <property type="evidence" value="ECO:0000318"/>
    <property type="project" value="GO_Central"/>
</dbReference>
<dbReference type="GO" id="GO:0005634">
    <property type="term" value="C:nucleus"/>
    <property type="evidence" value="ECO:0000318"/>
    <property type="project" value="GO_Central"/>
</dbReference>
<feature type="transmembrane region" description="Helical" evidence="1">
    <location>
        <begin position="88"/>
        <end position="105"/>
    </location>
</feature>
<dbReference type="STRING" id="3983.A0A2C9WNK2"/>
<gene>
    <name evidence="2" type="ORF">MANES_01G233800</name>
</gene>